<evidence type="ECO:0000313" key="1">
    <source>
        <dbReference type="EMBL" id="KAI5670887.1"/>
    </source>
</evidence>
<gene>
    <name evidence="1" type="ORF">M9H77_11251</name>
</gene>
<organism evidence="1 2">
    <name type="scientific">Catharanthus roseus</name>
    <name type="common">Madagascar periwinkle</name>
    <name type="synonym">Vinca rosea</name>
    <dbReference type="NCBI Taxonomy" id="4058"/>
    <lineage>
        <taxon>Eukaryota</taxon>
        <taxon>Viridiplantae</taxon>
        <taxon>Streptophyta</taxon>
        <taxon>Embryophyta</taxon>
        <taxon>Tracheophyta</taxon>
        <taxon>Spermatophyta</taxon>
        <taxon>Magnoliopsida</taxon>
        <taxon>eudicotyledons</taxon>
        <taxon>Gunneridae</taxon>
        <taxon>Pentapetalae</taxon>
        <taxon>asterids</taxon>
        <taxon>lamiids</taxon>
        <taxon>Gentianales</taxon>
        <taxon>Apocynaceae</taxon>
        <taxon>Rauvolfioideae</taxon>
        <taxon>Vinceae</taxon>
        <taxon>Catharanthinae</taxon>
        <taxon>Catharanthus</taxon>
    </lineage>
</organism>
<evidence type="ECO:0000313" key="2">
    <source>
        <dbReference type="Proteomes" id="UP001060085"/>
    </source>
</evidence>
<keyword evidence="2" id="KW-1185">Reference proteome</keyword>
<dbReference type="EMBL" id="CM044703">
    <property type="protein sequence ID" value="KAI5670887.1"/>
    <property type="molecule type" value="Genomic_DNA"/>
</dbReference>
<name>A0ACC0BE70_CATRO</name>
<dbReference type="Proteomes" id="UP001060085">
    <property type="component" value="Linkage Group LG03"/>
</dbReference>
<sequence length="88" mass="10113">MIANAELASTVLVRYRQELLLLMYQIAEKWTEGRACVVLAQLSSIDDVFIARQLSNEDIRFLSTCTVKGAWTWRSFGMLLEKMLCSKH</sequence>
<proteinExistence type="predicted"/>
<reference evidence="2" key="1">
    <citation type="journal article" date="2023" name="Nat. Plants">
        <title>Single-cell RNA sequencing provides a high-resolution roadmap for understanding the multicellular compartmentation of specialized metabolism.</title>
        <authorList>
            <person name="Sun S."/>
            <person name="Shen X."/>
            <person name="Li Y."/>
            <person name="Li Y."/>
            <person name="Wang S."/>
            <person name="Li R."/>
            <person name="Zhang H."/>
            <person name="Shen G."/>
            <person name="Guo B."/>
            <person name="Wei J."/>
            <person name="Xu J."/>
            <person name="St-Pierre B."/>
            <person name="Chen S."/>
            <person name="Sun C."/>
        </authorList>
    </citation>
    <scope>NUCLEOTIDE SEQUENCE [LARGE SCALE GENOMIC DNA]</scope>
</reference>
<accession>A0ACC0BE70</accession>
<comment type="caution">
    <text evidence="1">The sequence shown here is derived from an EMBL/GenBank/DDBJ whole genome shotgun (WGS) entry which is preliminary data.</text>
</comment>
<protein>
    <submittedName>
        <fullName evidence="1">Uncharacterized protein</fullName>
    </submittedName>
</protein>